<dbReference type="Gene3D" id="3.30.300.20">
    <property type="match status" value="1"/>
</dbReference>
<dbReference type="PANTHER" id="PTHR35368:SF1">
    <property type="entry name" value="HYDROPEROXIDE REDUCTASE"/>
    <property type="match status" value="1"/>
</dbReference>
<organism evidence="1 2">
    <name type="scientific">Sphingomonas cavernae</name>
    <dbReference type="NCBI Taxonomy" id="2320861"/>
    <lineage>
        <taxon>Bacteria</taxon>
        <taxon>Pseudomonadati</taxon>
        <taxon>Pseudomonadota</taxon>
        <taxon>Alphaproteobacteria</taxon>
        <taxon>Sphingomonadales</taxon>
        <taxon>Sphingomonadaceae</taxon>
        <taxon>Sphingomonas</taxon>
    </lineage>
</organism>
<dbReference type="InterPro" id="IPR052924">
    <property type="entry name" value="OsmC/Ohr_hydroprdx_reductase"/>
</dbReference>
<dbReference type="InterPro" id="IPR015946">
    <property type="entry name" value="KH_dom-like_a/b"/>
</dbReference>
<dbReference type="SUPFAM" id="SSF82784">
    <property type="entry name" value="OsmC-like"/>
    <property type="match status" value="1"/>
</dbReference>
<name>A0A418W8B3_9SPHN</name>
<proteinExistence type="predicted"/>
<comment type="caution">
    <text evidence="1">The sequence shown here is derived from an EMBL/GenBank/DDBJ whole genome shotgun (WGS) entry which is preliminary data.</text>
</comment>
<protein>
    <submittedName>
        <fullName evidence="1">OsmC family peroxiredoxin</fullName>
    </submittedName>
</protein>
<keyword evidence="2" id="KW-1185">Reference proteome</keyword>
<dbReference type="PANTHER" id="PTHR35368">
    <property type="entry name" value="HYDROPEROXIDE REDUCTASE"/>
    <property type="match status" value="1"/>
</dbReference>
<dbReference type="Pfam" id="PF02566">
    <property type="entry name" value="OsmC"/>
    <property type="match status" value="1"/>
</dbReference>
<dbReference type="InterPro" id="IPR003718">
    <property type="entry name" value="OsmC/Ohr_fam"/>
</dbReference>
<evidence type="ECO:0000313" key="1">
    <source>
        <dbReference type="EMBL" id="RJF86242.1"/>
    </source>
</evidence>
<dbReference type="Proteomes" id="UP000286100">
    <property type="component" value="Unassembled WGS sequence"/>
</dbReference>
<reference evidence="1 2" key="1">
    <citation type="submission" date="2018-09" db="EMBL/GenBank/DDBJ databases">
        <authorList>
            <person name="Zhu H."/>
        </authorList>
    </citation>
    <scope>NUCLEOTIDE SEQUENCE [LARGE SCALE GENOMIC DNA]</scope>
    <source>
        <strain evidence="1 2">K2R01-6</strain>
    </source>
</reference>
<evidence type="ECO:0000313" key="2">
    <source>
        <dbReference type="Proteomes" id="UP000286100"/>
    </source>
</evidence>
<sequence length="183" mass="20093">MTRNQVNGLDLDALEAMVEEIRADSANATVSFRVTTRWTGQTRSESVIEGYEIAGQKVERRFKIVADEPTELLGGNSAPNPQELLMTALNACMMVGYVANAALHGIELTSVEIDTHGSLDLRGFLGLDDDVPPGYRQIDYTVRIAGPGTPEQFEAIHQAVMKTSPNFFNLNQPIRMNGRLEIA</sequence>
<gene>
    <name evidence="1" type="ORF">D3876_19945</name>
</gene>
<dbReference type="OrthoDB" id="9811389at2"/>
<accession>A0A418W8B3</accession>
<dbReference type="AlphaFoldDB" id="A0A418W8B3"/>
<dbReference type="EMBL" id="QYUM01000004">
    <property type="protein sequence ID" value="RJF86242.1"/>
    <property type="molecule type" value="Genomic_DNA"/>
</dbReference>
<dbReference type="InterPro" id="IPR036102">
    <property type="entry name" value="OsmC/Ohrsf"/>
</dbReference>